<evidence type="ECO:0008006" key="4">
    <source>
        <dbReference type="Google" id="ProtNLM"/>
    </source>
</evidence>
<dbReference type="EMBL" id="CP000530">
    <property type="protein sequence ID" value="ABM39625.1"/>
    <property type="molecule type" value="Genomic_DNA"/>
</dbReference>
<accession>A1VVE7</accession>
<feature type="transmembrane region" description="Helical" evidence="1">
    <location>
        <begin position="50"/>
        <end position="70"/>
    </location>
</feature>
<evidence type="ECO:0000256" key="1">
    <source>
        <dbReference type="SAM" id="Phobius"/>
    </source>
</evidence>
<dbReference type="Proteomes" id="UP000000644">
    <property type="component" value="Plasmid pPNAP01"/>
</dbReference>
<keyword evidence="1" id="KW-1133">Transmembrane helix</keyword>
<evidence type="ECO:0000313" key="2">
    <source>
        <dbReference type="EMBL" id="ABM39625.1"/>
    </source>
</evidence>
<feature type="transmembrane region" description="Helical" evidence="1">
    <location>
        <begin position="82"/>
        <end position="98"/>
    </location>
</feature>
<dbReference type="HOGENOM" id="CLU_2106732_0_0_4"/>
<gene>
    <name evidence="2" type="ordered locus">Pnap_4343</name>
</gene>
<name>A1VVE7_POLNA</name>
<keyword evidence="2" id="KW-0614">Plasmid</keyword>
<dbReference type="KEGG" id="pna:Pnap_4343"/>
<evidence type="ECO:0000313" key="3">
    <source>
        <dbReference type="Proteomes" id="UP000000644"/>
    </source>
</evidence>
<protein>
    <recommendedName>
        <fullName evidence="4">Transmembrane protein</fullName>
    </recommendedName>
</protein>
<geneLocation type="plasmid" evidence="2 3">
    <name>pPNAP01</name>
</geneLocation>
<keyword evidence="3" id="KW-1185">Reference proteome</keyword>
<reference evidence="3" key="1">
    <citation type="journal article" date="2009" name="Environ. Microbiol.">
        <title>The genome of Polaromonas naphthalenivorans strain CJ2, isolated from coal tar-contaminated sediment, reveals physiological and metabolic versatility and evolution through extensive horizontal gene transfer.</title>
        <authorList>
            <person name="Yagi J.M."/>
            <person name="Sims D."/>
            <person name="Brettin T."/>
            <person name="Bruce D."/>
            <person name="Madsen E.L."/>
        </authorList>
    </citation>
    <scope>NUCLEOTIDE SEQUENCE [LARGE SCALE GENOMIC DNA]</scope>
    <source>
        <strain evidence="3">CJ2</strain>
        <plasmid evidence="3">Plasmid pPNAP01</plasmid>
    </source>
</reference>
<dbReference type="AlphaFoldDB" id="A1VVE7"/>
<organism evidence="2 3">
    <name type="scientific">Polaromonas naphthalenivorans (strain CJ2)</name>
    <dbReference type="NCBI Taxonomy" id="365044"/>
    <lineage>
        <taxon>Bacteria</taxon>
        <taxon>Pseudomonadati</taxon>
        <taxon>Pseudomonadota</taxon>
        <taxon>Betaproteobacteria</taxon>
        <taxon>Burkholderiales</taxon>
        <taxon>Comamonadaceae</taxon>
        <taxon>Polaromonas</taxon>
    </lineage>
</organism>
<proteinExistence type="predicted"/>
<keyword evidence="1" id="KW-0812">Transmembrane</keyword>
<dbReference type="RefSeq" id="WP_011797998.1">
    <property type="nucleotide sequence ID" value="NC_008757.1"/>
</dbReference>
<keyword evidence="1" id="KW-0472">Membrane</keyword>
<sequence>MDKDQLALRFMEFFVFVLKIERARSHLVAFLVNRGMDEGEVEPFLEARGAAIRLTVLKVAVAMVVGGFLLSKLLTASSTGRVGAWVMYAGMVLGALQFKRASDSSPATLRDMLKK</sequence>